<dbReference type="AlphaFoldDB" id="A0A8H3IU84"/>
<organism evidence="1 2">
    <name type="scientific">Alectoria fallacina</name>
    <dbReference type="NCBI Taxonomy" id="1903189"/>
    <lineage>
        <taxon>Eukaryota</taxon>
        <taxon>Fungi</taxon>
        <taxon>Dikarya</taxon>
        <taxon>Ascomycota</taxon>
        <taxon>Pezizomycotina</taxon>
        <taxon>Lecanoromycetes</taxon>
        <taxon>OSLEUM clade</taxon>
        <taxon>Lecanoromycetidae</taxon>
        <taxon>Lecanorales</taxon>
        <taxon>Lecanorineae</taxon>
        <taxon>Parmeliaceae</taxon>
        <taxon>Alectoria</taxon>
    </lineage>
</organism>
<sequence>MSTLAQSQSRTTLNPPTTVRYQIVWQETPTRRPEPGEGDVIITVTDITAIGQGSGSQTPQYTAVAKLTWGRWEANFGCTYYPIPSILVKFKCLRMNDAMRNEVQGRDLDSDEERKDDWDDAEPKILTAAVDDHDNWMLKVEVGGAVGTKDVSYFRQTQGVNLWAKRVVGDGEEVTLSRAEKDRLHIE</sequence>
<evidence type="ECO:0000313" key="1">
    <source>
        <dbReference type="EMBL" id="CAF9933805.1"/>
    </source>
</evidence>
<comment type="caution">
    <text evidence="1">The sequence shown here is derived from an EMBL/GenBank/DDBJ whole genome shotgun (WGS) entry which is preliminary data.</text>
</comment>
<accession>A0A8H3IU84</accession>
<gene>
    <name evidence="1" type="ORF">ALECFALPRED_005757</name>
</gene>
<reference evidence="1" key="1">
    <citation type="submission" date="2021-03" db="EMBL/GenBank/DDBJ databases">
        <authorList>
            <person name="Tagirdzhanova G."/>
        </authorList>
    </citation>
    <scope>NUCLEOTIDE SEQUENCE</scope>
</reference>
<dbReference type="OrthoDB" id="5337918at2759"/>
<evidence type="ECO:0000313" key="2">
    <source>
        <dbReference type="Proteomes" id="UP000664203"/>
    </source>
</evidence>
<dbReference type="EMBL" id="CAJPDR010000361">
    <property type="protein sequence ID" value="CAF9933805.1"/>
    <property type="molecule type" value="Genomic_DNA"/>
</dbReference>
<keyword evidence="2" id="KW-1185">Reference proteome</keyword>
<protein>
    <submittedName>
        <fullName evidence="1">Uncharacterized protein</fullName>
    </submittedName>
</protein>
<proteinExistence type="predicted"/>
<name>A0A8H3IU84_9LECA</name>
<dbReference type="Proteomes" id="UP000664203">
    <property type="component" value="Unassembled WGS sequence"/>
</dbReference>